<evidence type="ECO:0000259" key="2">
    <source>
        <dbReference type="Pfam" id="PF05050"/>
    </source>
</evidence>
<dbReference type="GO" id="GO:0006888">
    <property type="term" value="P:endoplasmic reticulum to Golgi vesicle-mediated transport"/>
    <property type="evidence" value="ECO:0007669"/>
    <property type="project" value="TreeGrafter"/>
</dbReference>
<dbReference type="PANTHER" id="PTHR34009:SF2">
    <property type="entry name" value="PROTEIN STAR"/>
    <property type="match status" value="1"/>
</dbReference>
<dbReference type="GO" id="GO:0005789">
    <property type="term" value="C:endoplasmic reticulum membrane"/>
    <property type="evidence" value="ECO:0007669"/>
    <property type="project" value="TreeGrafter"/>
</dbReference>
<dbReference type="GO" id="GO:0005794">
    <property type="term" value="C:Golgi apparatus"/>
    <property type="evidence" value="ECO:0007669"/>
    <property type="project" value="TreeGrafter"/>
</dbReference>
<dbReference type="GO" id="GO:0005886">
    <property type="term" value="C:plasma membrane"/>
    <property type="evidence" value="ECO:0007669"/>
    <property type="project" value="TreeGrafter"/>
</dbReference>
<feature type="transmembrane region" description="Helical" evidence="1">
    <location>
        <begin position="17"/>
        <end position="36"/>
    </location>
</feature>
<evidence type="ECO:0000313" key="3">
    <source>
        <dbReference type="EMBL" id="KAK3605490.1"/>
    </source>
</evidence>
<dbReference type="InterPro" id="IPR029063">
    <property type="entry name" value="SAM-dependent_MTases_sf"/>
</dbReference>
<accession>A0AAE0W9S1</accession>
<gene>
    <name evidence="3" type="ORF">CHS0354_001479</name>
</gene>
<dbReference type="PANTHER" id="PTHR34009">
    <property type="entry name" value="PROTEIN STAR"/>
    <property type="match status" value="1"/>
</dbReference>
<feature type="domain" description="Methyltransferase FkbM" evidence="2">
    <location>
        <begin position="125"/>
        <end position="286"/>
    </location>
</feature>
<evidence type="ECO:0000313" key="4">
    <source>
        <dbReference type="Proteomes" id="UP001195483"/>
    </source>
</evidence>
<dbReference type="InterPro" id="IPR006342">
    <property type="entry name" value="FkbM_mtfrase"/>
</dbReference>
<keyword evidence="1" id="KW-1133">Transmembrane helix</keyword>
<dbReference type="EMBL" id="JAEAOA010000138">
    <property type="protein sequence ID" value="KAK3605490.1"/>
    <property type="molecule type" value="Genomic_DNA"/>
</dbReference>
<organism evidence="3 4">
    <name type="scientific">Potamilus streckersoni</name>
    <dbReference type="NCBI Taxonomy" id="2493646"/>
    <lineage>
        <taxon>Eukaryota</taxon>
        <taxon>Metazoa</taxon>
        <taxon>Spiralia</taxon>
        <taxon>Lophotrochozoa</taxon>
        <taxon>Mollusca</taxon>
        <taxon>Bivalvia</taxon>
        <taxon>Autobranchia</taxon>
        <taxon>Heteroconchia</taxon>
        <taxon>Palaeoheterodonta</taxon>
        <taxon>Unionida</taxon>
        <taxon>Unionoidea</taxon>
        <taxon>Unionidae</taxon>
        <taxon>Ambleminae</taxon>
        <taxon>Lampsilini</taxon>
        <taxon>Potamilus</taxon>
    </lineage>
</organism>
<sequence>MNYNRVSRSPFLGRRRCTYLIFLSFVGSLFLMIWILKGPIWGMSEEAMDMDMYSQKMNSLKKLLQDGVTEDDPNLIQLIRTDFVFLPEIKPYNLKNPSLLDYSCGQSGAIDTILNQKEKGFYIEAGAYDGESISNTLFFEKVRKWNGLLIEPDPFVFERLKAKNRKAILVNSCLNIKPQPSILEFNRGNEMGRVWVDQEDKIWVKDMKMKVNVIEVPCFSLYSILLAVNQTTIDYFSLDIEGRELSVLQSIPFDKVHIDTFTVEYLNGEDNYSREIKSFMEKNGYQHVTNLPGNKTCTARDALFKKE</sequence>
<proteinExistence type="predicted"/>
<reference evidence="3" key="3">
    <citation type="submission" date="2023-05" db="EMBL/GenBank/DDBJ databases">
        <authorList>
            <person name="Smith C.H."/>
        </authorList>
    </citation>
    <scope>NUCLEOTIDE SEQUENCE</scope>
    <source>
        <strain evidence="3">CHS0354</strain>
        <tissue evidence="3">Mantle</tissue>
    </source>
</reference>
<evidence type="ECO:0000256" key="1">
    <source>
        <dbReference type="SAM" id="Phobius"/>
    </source>
</evidence>
<dbReference type="SUPFAM" id="SSF53335">
    <property type="entry name" value="S-adenosyl-L-methionine-dependent methyltransferases"/>
    <property type="match status" value="1"/>
</dbReference>
<dbReference type="Gene3D" id="3.40.50.150">
    <property type="entry name" value="Vaccinia Virus protein VP39"/>
    <property type="match status" value="1"/>
</dbReference>
<dbReference type="Proteomes" id="UP001195483">
    <property type="component" value="Unassembled WGS sequence"/>
</dbReference>
<comment type="caution">
    <text evidence="3">The sequence shown here is derived from an EMBL/GenBank/DDBJ whole genome shotgun (WGS) entry which is preliminary data.</text>
</comment>
<keyword evidence="1" id="KW-0812">Transmembrane</keyword>
<dbReference type="GO" id="GO:0031902">
    <property type="term" value="C:late endosome membrane"/>
    <property type="evidence" value="ECO:0007669"/>
    <property type="project" value="TreeGrafter"/>
</dbReference>
<dbReference type="InterPro" id="IPR053202">
    <property type="entry name" value="EGF_Rcpt_Signaling_Reg"/>
</dbReference>
<dbReference type="AlphaFoldDB" id="A0AAE0W9S1"/>
<protein>
    <recommendedName>
        <fullName evidence="2">Methyltransferase FkbM domain-containing protein</fullName>
    </recommendedName>
</protein>
<reference evidence="3" key="2">
    <citation type="journal article" date="2021" name="Genome Biol. Evol.">
        <title>Developing a high-quality reference genome for a parasitic bivalve with doubly uniparental inheritance (Bivalvia: Unionida).</title>
        <authorList>
            <person name="Smith C.H."/>
        </authorList>
    </citation>
    <scope>NUCLEOTIDE SEQUENCE</scope>
    <source>
        <strain evidence="3">CHS0354</strain>
        <tissue evidence="3">Mantle</tissue>
    </source>
</reference>
<reference evidence="3" key="1">
    <citation type="journal article" date="2021" name="Genome Biol. Evol.">
        <title>A High-Quality Reference Genome for a Parasitic Bivalve with Doubly Uniparental Inheritance (Bivalvia: Unionida).</title>
        <authorList>
            <person name="Smith C.H."/>
        </authorList>
    </citation>
    <scope>NUCLEOTIDE SEQUENCE</scope>
    <source>
        <strain evidence="3">CHS0354</strain>
    </source>
</reference>
<dbReference type="GO" id="GO:0016197">
    <property type="term" value="P:endosomal transport"/>
    <property type="evidence" value="ECO:0007669"/>
    <property type="project" value="TreeGrafter"/>
</dbReference>
<keyword evidence="4" id="KW-1185">Reference proteome</keyword>
<keyword evidence="1" id="KW-0472">Membrane</keyword>
<name>A0AAE0W9S1_9BIVA</name>
<dbReference type="Pfam" id="PF05050">
    <property type="entry name" value="Methyltransf_21"/>
    <property type="match status" value="1"/>
</dbReference>